<evidence type="ECO:0000256" key="7">
    <source>
        <dbReference type="ARBA" id="ARBA00023159"/>
    </source>
</evidence>
<dbReference type="AlphaFoldDB" id="A0A8J5MQ47"/>
<evidence type="ECO:0000256" key="5">
    <source>
        <dbReference type="ARBA" id="ARBA00022801"/>
    </source>
</evidence>
<dbReference type="EMBL" id="JAHLQT010033114">
    <property type="protein sequence ID" value="KAG7159574.1"/>
    <property type="molecule type" value="Genomic_DNA"/>
</dbReference>
<evidence type="ECO:0000256" key="1">
    <source>
        <dbReference type="ARBA" id="ARBA00004123"/>
    </source>
</evidence>
<reference evidence="12" key="1">
    <citation type="journal article" date="2021" name="Sci. Adv.">
        <title>The American lobster genome reveals insights on longevity, neural, and immune adaptations.</title>
        <authorList>
            <person name="Polinski J.M."/>
            <person name="Zimin A.V."/>
            <person name="Clark K.F."/>
            <person name="Kohn A.B."/>
            <person name="Sadowski N."/>
            <person name="Timp W."/>
            <person name="Ptitsyn A."/>
            <person name="Khanna P."/>
            <person name="Romanova D.Y."/>
            <person name="Williams P."/>
            <person name="Greenwood S.J."/>
            <person name="Moroz L.L."/>
            <person name="Walt D.R."/>
            <person name="Bodnar A.G."/>
        </authorList>
    </citation>
    <scope>NUCLEOTIDE SEQUENCE</scope>
    <source>
        <strain evidence="12">GMGI-L3</strain>
    </source>
</reference>
<dbReference type="InterPro" id="IPR008831">
    <property type="entry name" value="Mediator_Med31"/>
</dbReference>
<keyword evidence="8" id="KW-0804">Transcription</keyword>
<dbReference type="GO" id="GO:0006508">
    <property type="term" value="P:proteolysis"/>
    <property type="evidence" value="ECO:0007669"/>
    <property type="project" value="UniProtKB-KW"/>
</dbReference>
<dbReference type="Proteomes" id="UP000747542">
    <property type="component" value="Unassembled WGS sequence"/>
</dbReference>
<evidence type="ECO:0000256" key="4">
    <source>
        <dbReference type="ARBA" id="ARBA00022670"/>
    </source>
</evidence>
<dbReference type="PROSITE" id="PS50600">
    <property type="entry name" value="ULP_PROTEASE"/>
    <property type="match status" value="1"/>
</dbReference>
<evidence type="ECO:0000313" key="13">
    <source>
        <dbReference type="Proteomes" id="UP000747542"/>
    </source>
</evidence>
<dbReference type="PANTHER" id="PTHR13186">
    <property type="entry name" value="MEDIATOR OF RNA POLYMERASE II TRANSCRIPTION SUBUNIT 31"/>
    <property type="match status" value="1"/>
</dbReference>
<comment type="subcellular location">
    <subcellularLocation>
        <location evidence="1">Nucleus</location>
    </subcellularLocation>
</comment>
<dbReference type="InterPro" id="IPR003653">
    <property type="entry name" value="Peptidase_C48_C"/>
</dbReference>
<organism evidence="12 13">
    <name type="scientific">Homarus americanus</name>
    <name type="common">American lobster</name>
    <dbReference type="NCBI Taxonomy" id="6706"/>
    <lineage>
        <taxon>Eukaryota</taxon>
        <taxon>Metazoa</taxon>
        <taxon>Ecdysozoa</taxon>
        <taxon>Arthropoda</taxon>
        <taxon>Crustacea</taxon>
        <taxon>Multicrustacea</taxon>
        <taxon>Malacostraca</taxon>
        <taxon>Eumalacostraca</taxon>
        <taxon>Eucarida</taxon>
        <taxon>Decapoda</taxon>
        <taxon>Pleocyemata</taxon>
        <taxon>Astacidea</taxon>
        <taxon>Nephropoidea</taxon>
        <taxon>Nephropidae</taxon>
        <taxon>Homarus</taxon>
    </lineage>
</organism>
<evidence type="ECO:0000313" key="12">
    <source>
        <dbReference type="EMBL" id="KAG7159574.1"/>
    </source>
</evidence>
<keyword evidence="4" id="KW-0645">Protease</keyword>
<feature type="region of interest" description="Disordered" evidence="10">
    <location>
        <begin position="1"/>
        <end position="35"/>
    </location>
</feature>
<keyword evidence="13" id="KW-1185">Reference proteome</keyword>
<dbReference type="Gene3D" id="1.10.418.20">
    <property type="match status" value="1"/>
</dbReference>
<evidence type="ECO:0000256" key="9">
    <source>
        <dbReference type="ARBA" id="ARBA00023242"/>
    </source>
</evidence>
<name>A0A8J5MQ47_HOMAM</name>
<comment type="caution">
    <text evidence="12">The sequence shown here is derived from an EMBL/GenBank/DDBJ whole genome shotgun (WGS) entry which is preliminary data.</text>
</comment>
<comment type="similarity">
    <text evidence="2">Belongs to the peptidase C48 family.</text>
</comment>
<protein>
    <submittedName>
        <fullName evidence="12">Mediator of RNA polymerase II transcription subunit 31-like</fullName>
    </submittedName>
</protein>
<evidence type="ECO:0000256" key="8">
    <source>
        <dbReference type="ARBA" id="ARBA00023163"/>
    </source>
</evidence>
<dbReference type="Pfam" id="PF05669">
    <property type="entry name" value="Med31"/>
    <property type="match status" value="2"/>
</dbReference>
<dbReference type="SUPFAM" id="SSF54001">
    <property type="entry name" value="Cysteine proteinases"/>
    <property type="match status" value="1"/>
</dbReference>
<dbReference type="GO" id="GO:0016592">
    <property type="term" value="C:mediator complex"/>
    <property type="evidence" value="ECO:0007669"/>
    <property type="project" value="InterPro"/>
</dbReference>
<comment type="similarity">
    <text evidence="3">Belongs to the Mediator complex subunit 31 family.</text>
</comment>
<keyword evidence="6" id="KW-0805">Transcription regulation</keyword>
<evidence type="ECO:0000256" key="2">
    <source>
        <dbReference type="ARBA" id="ARBA00005234"/>
    </source>
</evidence>
<dbReference type="GO" id="GO:0003712">
    <property type="term" value="F:transcription coregulator activity"/>
    <property type="evidence" value="ECO:0007669"/>
    <property type="project" value="InterPro"/>
</dbReference>
<dbReference type="InterPro" id="IPR038765">
    <property type="entry name" value="Papain-like_cys_pep_sf"/>
</dbReference>
<dbReference type="Gene3D" id="1.10.10.1340">
    <property type="entry name" value="Mediator of RNA polymerase II, submodule Med31 (Soh1)"/>
    <property type="match status" value="2"/>
</dbReference>
<dbReference type="Gene3D" id="3.30.310.130">
    <property type="entry name" value="Ubiquitin-related"/>
    <property type="match status" value="1"/>
</dbReference>
<evidence type="ECO:0000256" key="6">
    <source>
        <dbReference type="ARBA" id="ARBA00023015"/>
    </source>
</evidence>
<keyword evidence="7" id="KW-0010">Activator</keyword>
<keyword evidence="9" id="KW-0539">Nucleus</keyword>
<accession>A0A8J5MQ47</accession>
<evidence type="ECO:0000256" key="3">
    <source>
        <dbReference type="ARBA" id="ARBA00006378"/>
    </source>
</evidence>
<keyword evidence="5" id="KW-0378">Hydrolase</keyword>
<evidence type="ECO:0000256" key="10">
    <source>
        <dbReference type="SAM" id="MobiDB-lite"/>
    </source>
</evidence>
<dbReference type="GO" id="GO:0008234">
    <property type="term" value="F:cysteine-type peptidase activity"/>
    <property type="evidence" value="ECO:0007669"/>
    <property type="project" value="InterPro"/>
</dbReference>
<evidence type="ECO:0000259" key="11">
    <source>
        <dbReference type="PROSITE" id="PS50600"/>
    </source>
</evidence>
<dbReference type="GO" id="GO:0006355">
    <property type="term" value="P:regulation of DNA-templated transcription"/>
    <property type="evidence" value="ECO:0007669"/>
    <property type="project" value="InterPro"/>
</dbReference>
<gene>
    <name evidence="12" type="primary">MED31-L</name>
    <name evidence="12" type="ORF">Hamer_G004225</name>
</gene>
<proteinExistence type="inferred from homology"/>
<sequence>MLKTPSSRRGEKQKAAKKPALGGQQTINNTRRRESEDAQRVRFQIELEFVQCLANPNYLLCLQRGFLIGERVCEGSRQQGCWVWSSIHVLNIRSILSISASRNLVTFVAVIGVVDPAISLILSALLTIECTVEGAKPCTPPITDVLSPCSCLFTISNFTSNVTATRDLLATLLGVLVARRLGIARSHKTHASMCEIEASVLAQRGYFKEQTFINYLKYLQYWKEPEYAKYLKYPMCLYFLDLLQHENFRKEIVNGQCCKFIDDQTVLHWQHYSRKQVTQLIKMGDANELPIFLDPLDARFKDYIFLPVNDNSSVIASGGSHWSLLVYSRFDNKWYHYDSQRGANYRDARCLVQRINTYLNRDIPASLIDAHCTQQDNSYDCGAFVMTYAHQTAAQAVQGTALGTCYVDRQEANRMRDLIKSLVYKLRGSGSEQKASVCLGRSVERSGGHMLASQDPGR</sequence>
<dbReference type="InterPro" id="IPR038089">
    <property type="entry name" value="Med31_sf"/>
</dbReference>
<feature type="domain" description="Ubiquitin-like protease family profile" evidence="11">
    <location>
        <begin position="191"/>
        <end position="392"/>
    </location>
</feature>